<sequence>MRKVTGSDPDAFFASWQTARLASKDLKPMGAAGLTQAALVWRHWLAFCTVHGVAWDAARSLDVARFCQSIGPRSSLKKTSPVTQRRYWRVLRDLYEHALVVGLVAVNPAEGAQPPATERVPSLALSAPMWTALHEGLYDGFPGGDDFKARRNRLALLLMMRAALTVREIIGLTLDCAQPCADLASSSDGSAVLYLLRVRKAGGGHERVLQLDPQTSRALHAWLEVRPVGLPALHPGSRLVVGDRIGRSIAPNGLYNICQAHLARCLVEKGLLDEPNPMAMLDPGLLAHMGPNTLRNTCIAGWFNAGVPSPRVKLVSRHALCDVDNGGWNITKSPCQSQKESSCKASQAKGRMRRPRSSMP</sequence>
<dbReference type="RefSeq" id="WP_181377653.1">
    <property type="nucleotide sequence ID" value="NZ_MG869625.1"/>
</dbReference>
<keyword evidence="1" id="KW-0233">DNA recombination</keyword>
<dbReference type="GO" id="GO:0003677">
    <property type="term" value="F:DNA binding"/>
    <property type="evidence" value="ECO:0007669"/>
    <property type="project" value="InterPro"/>
</dbReference>
<feature type="compositionally biased region" description="Basic residues" evidence="2">
    <location>
        <begin position="350"/>
        <end position="360"/>
    </location>
</feature>
<geneLocation type="plasmid" evidence="3">
    <name>pW11NP2</name>
</geneLocation>
<reference evidence="3" key="1">
    <citation type="submission" date="2018-01" db="EMBL/GenBank/DDBJ databases">
        <title>Plasmids of psychrophilic Polaromonas spp. isolated from Arctic and Antarctic glaciers.</title>
        <authorList>
            <person name="Dziewit L."/>
            <person name="Ciok A."/>
        </authorList>
    </citation>
    <scope>NUCLEOTIDE SEQUENCE</scope>
    <source>
        <plasmid evidence="3">pW11NP2</plasmid>
    </source>
</reference>
<evidence type="ECO:0000313" key="3">
    <source>
        <dbReference type="EMBL" id="AWD72347.1"/>
    </source>
</evidence>
<evidence type="ECO:0000256" key="2">
    <source>
        <dbReference type="SAM" id="MobiDB-lite"/>
    </source>
</evidence>
<gene>
    <name evidence="3" type="ORF">pW11NP2_p027</name>
</gene>
<dbReference type="SUPFAM" id="SSF56349">
    <property type="entry name" value="DNA breaking-rejoining enzymes"/>
    <property type="match status" value="1"/>
</dbReference>
<dbReference type="InterPro" id="IPR013762">
    <property type="entry name" value="Integrase-like_cat_sf"/>
</dbReference>
<dbReference type="InterPro" id="IPR011010">
    <property type="entry name" value="DNA_brk_join_enz"/>
</dbReference>
<keyword evidence="3" id="KW-0614">Plasmid</keyword>
<dbReference type="GO" id="GO:0006310">
    <property type="term" value="P:DNA recombination"/>
    <property type="evidence" value="ECO:0007669"/>
    <property type="project" value="UniProtKB-KW"/>
</dbReference>
<protein>
    <submittedName>
        <fullName evidence="3">XerC recombinase</fullName>
    </submittedName>
</protein>
<dbReference type="Gene3D" id="1.10.443.10">
    <property type="entry name" value="Intergrase catalytic core"/>
    <property type="match status" value="1"/>
</dbReference>
<dbReference type="AlphaFoldDB" id="A0A2S1FJH3"/>
<proteinExistence type="predicted"/>
<dbReference type="EMBL" id="MG869625">
    <property type="protein sequence ID" value="AWD72347.1"/>
    <property type="molecule type" value="Genomic_DNA"/>
</dbReference>
<feature type="compositionally biased region" description="Polar residues" evidence="2">
    <location>
        <begin position="332"/>
        <end position="345"/>
    </location>
</feature>
<organism evidence="3">
    <name type="scientific">Polaromonas sp. W11N</name>
    <dbReference type="NCBI Taxonomy" id="1840303"/>
    <lineage>
        <taxon>Bacteria</taxon>
        <taxon>Pseudomonadati</taxon>
        <taxon>Pseudomonadota</taxon>
        <taxon>Betaproteobacteria</taxon>
        <taxon>Burkholderiales</taxon>
        <taxon>Comamonadaceae</taxon>
        <taxon>Polaromonas</taxon>
    </lineage>
</organism>
<evidence type="ECO:0000256" key="1">
    <source>
        <dbReference type="ARBA" id="ARBA00023172"/>
    </source>
</evidence>
<name>A0A2S1FJH3_9BURK</name>
<accession>A0A2S1FJH3</accession>
<dbReference type="GO" id="GO:0015074">
    <property type="term" value="P:DNA integration"/>
    <property type="evidence" value="ECO:0007669"/>
    <property type="project" value="InterPro"/>
</dbReference>
<feature type="region of interest" description="Disordered" evidence="2">
    <location>
        <begin position="332"/>
        <end position="360"/>
    </location>
</feature>